<evidence type="ECO:0000256" key="2">
    <source>
        <dbReference type="ARBA" id="ARBA00006000"/>
    </source>
</evidence>
<dbReference type="PRINTS" id="PR00119">
    <property type="entry name" value="CATATPASE"/>
</dbReference>
<dbReference type="PANTHER" id="PTHR45630">
    <property type="entry name" value="CATION-TRANSPORTING ATPASE-RELATED"/>
    <property type="match status" value="1"/>
</dbReference>
<evidence type="ECO:0000259" key="15">
    <source>
        <dbReference type="Pfam" id="PF00690"/>
    </source>
</evidence>
<keyword evidence="6" id="KW-0547">Nucleotide-binding</keyword>
<comment type="similarity">
    <text evidence="2">Belongs to the cation transport ATPase (P-type) (TC 3.A.3) family. Type V subfamily.</text>
</comment>
<sequence length="1108" mass="122284">MTSLQDHLHVSITNPKAQDEQLVHAANEPVRMIPFAFSYLHLVLYTILGVASGGMLFIFSVWYPQIFTYLARRCLPFSAAETADYVLVLVHGKGLHAQWIECPVNRPIASSANDALKSSYIWFEFKKHRYAYSVENAEFKRYLATIRENLSSISARVDDGLRMSEVALRGERYGENRVLIDKPSIPMLLFRKLIAPFYIFQVVSAIIWFVEEYTVYAVIIVVLSASSITHEIFVEVSNSNRLRSLVRSECIIPVVRAGTSVLVHETELVPGDIVEVKEGPVCADILLLSGLCVADEASLTGEAVPVNKEPAVGTGEVTEVIARAQFKASCLHAGSFITRVREGGGACRGVVLSTGFSTGRGELFRSILFPKPIAFEFERDSYRYLIVLWSIAIAAFIKRVIDGAGTDTPLYSTVLHSLDLITIAVPPALPLVLSSGIGFAMQRLQKGGIFCIDSRRVNSCGQITCYCFDKTGTLTQEHLNFVGVDDPTATSILPTLIMSPQVKLVMATCHSLSKHEEKLQGYPLEVAMFNASKYNMEYLSEQVKGGHIALVTSMEDPSKKYGIMKRFAFDAAHQRSSAIVEELESKKRFVVVKGSPEAICSISVSTPTGLRQKVHEYSSDGYYCIGFGMKELNSSPISIENVVREDVECSVNFQGLAIFKNELKPETKGMLNELQEANIDIRIITGDNALTAVHVCRELEMALKPKIAVVDVDTTVGGTVFISADAIKTSATAKWESFNSSNMHQTMEEYDLAITGAALEKFRLDCGDDTIRHIIKNTPIFARVRPQQKTWIVEQLIDTGRIVGMCGDGTNDCGALKAAHVGLALSSAEASIVAPFTSKAKAILDVPVLLREGRCALTTSFQSFKFMCLYPIIQLGMVIVLAHVGASAGSELILTNNQYVWDDMAIVLGLSIAMLYTGPTYRLSPERPPNSLFSTSIMASIVGQVSIFIAGFAAALAILNHEDSWFCAIKDGLAYVNDNDLTVSTKCAVFKDYDMEALEFSYEDTTTWLFVHLSYIVVAIAFDILKDPFRLPFYTNRILTTLTVVVLGVNLWFLLDTSGVINDTFQVMPIPTSFRLKLLLLFIAELFTASVWELVATRLLPRWGFAKD</sequence>
<dbReference type="SUPFAM" id="SSF81665">
    <property type="entry name" value="Calcium ATPase, transmembrane domain M"/>
    <property type="match status" value="1"/>
</dbReference>
<dbReference type="InterPro" id="IPR006544">
    <property type="entry name" value="P-type_TPase_V"/>
</dbReference>
<evidence type="ECO:0000256" key="8">
    <source>
        <dbReference type="ARBA" id="ARBA00022842"/>
    </source>
</evidence>
<feature type="domain" description="P-type ATPase A" evidence="14">
    <location>
        <begin position="254"/>
        <end position="366"/>
    </location>
</feature>
<comment type="caution">
    <text evidence="16">The sequence shown here is derived from an EMBL/GenBank/DDBJ whole genome shotgun (WGS) entry which is preliminary data.</text>
</comment>
<name>A0A9W6TJ09_9STRA</name>
<evidence type="ECO:0000256" key="3">
    <source>
        <dbReference type="ARBA" id="ARBA00022553"/>
    </source>
</evidence>
<evidence type="ECO:0000313" key="17">
    <source>
        <dbReference type="Proteomes" id="UP001165083"/>
    </source>
</evidence>
<dbReference type="Gene3D" id="3.40.50.1000">
    <property type="entry name" value="HAD superfamily/HAD-like"/>
    <property type="match status" value="2"/>
</dbReference>
<dbReference type="InterPro" id="IPR036412">
    <property type="entry name" value="HAD-like_sf"/>
</dbReference>
<dbReference type="InterPro" id="IPR008250">
    <property type="entry name" value="ATPase_P-typ_transduc_dom_A_sf"/>
</dbReference>
<keyword evidence="4 13" id="KW-0812">Transmembrane</keyword>
<feature type="transmembrane region" description="Helical" evidence="13">
    <location>
        <begin position="898"/>
        <end position="916"/>
    </location>
</feature>
<dbReference type="GO" id="GO:0016020">
    <property type="term" value="C:membrane"/>
    <property type="evidence" value="ECO:0007669"/>
    <property type="project" value="UniProtKB-SubCell"/>
</dbReference>
<evidence type="ECO:0000259" key="14">
    <source>
        <dbReference type="Pfam" id="PF00122"/>
    </source>
</evidence>
<organism evidence="16 17">
    <name type="scientific">Phytophthora lilii</name>
    <dbReference type="NCBI Taxonomy" id="2077276"/>
    <lineage>
        <taxon>Eukaryota</taxon>
        <taxon>Sar</taxon>
        <taxon>Stramenopiles</taxon>
        <taxon>Oomycota</taxon>
        <taxon>Peronosporomycetes</taxon>
        <taxon>Peronosporales</taxon>
        <taxon>Peronosporaceae</taxon>
        <taxon>Phytophthora</taxon>
    </lineage>
</organism>
<dbReference type="InterPro" id="IPR004014">
    <property type="entry name" value="ATPase_P-typ_cation-transptr_N"/>
</dbReference>
<dbReference type="InterPro" id="IPR023299">
    <property type="entry name" value="ATPase_P-typ_cyto_dom_N"/>
</dbReference>
<dbReference type="SUPFAM" id="SSF81653">
    <property type="entry name" value="Calcium ATPase, transduction domain A"/>
    <property type="match status" value="1"/>
</dbReference>
<evidence type="ECO:0000256" key="11">
    <source>
        <dbReference type="ARBA" id="ARBA00023136"/>
    </source>
</evidence>
<keyword evidence="7" id="KW-0067">ATP-binding</keyword>
<keyword evidence="17" id="KW-1185">Reference proteome</keyword>
<dbReference type="PANTHER" id="PTHR45630:SF8">
    <property type="entry name" value="CATION-TRANSPORTING ATPASE"/>
    <property type="match status" value="1"/>
</dbReference>
<comment type="catalytic activity">
    <reaction evidence="12">
        <text>ATP + H2O = ADP + phosphate + H(+)</text>
        <dbReference type="Rhea" id="RHEA:13065"/>
        <dbReference type="ChEBI" id="CHEBI:15377"/>
        <dbReference type="ChEBI" id="CHEBI:15378"/>
        <dbReference type="ChEBI" id="CHEBI:30616"/>
        <dbReference type="ChEBI" id="CHEBI:43474"/>
        <dbReference type="ChEBI" id="CHEBI:456216"/>
    </reaction>
</comment>
<evidence type="ECO:0000256" key="13">
    <source>
        <dbReference type="SAM" id="Phobius"/>
    </source>
</evidence>
<feature type="transmembrane region" description="Helical" evidence="13">
    <location>
        <begin position="189"/>
        <end position="209"/>
    </location>
</feature>
<evidence type="ECO:0000256" key="9">
    <source>
        <dbReference type="ARBA" id="ARBA00022967"/>
    </source>
</evidence>
<dbReference type="SFLD" id="SFLDS00003">
    <property type="entry name" value="Haloacid_Dehalogenase"/>
    <property type="match status" value="1"/>
</dbReference>
<feature type="transmembrane region" description="Helical" evidence="13">
    <location>
        <begin position="867"/>
        <end position="886"/>
    </location>
</feature>
<evidence type="ECO:0000256" key="5">
    <source>
        <dbReference type="ARBA" id="ARBA00022723"/>
    </source>
</evidence>
<dbReference type="GO" id="GO:0140358">
    <property type="term" value="F:P-type transmembrane transporter activity"/>
    <property type="evidence" value="ECO:0007669"/>
    <property type="project" value="InterPro"/>
</dbReference>
<dbReference type="Gene3D" id="3.40.1110.10">
    <property type="entry name" value="Calcium-transporting ATPase, cytoplasmic domain N"/>
    <property type="match status" value="1"/>
</dbReference>
<dbReference type="PROSITE" id="PS01229">
    <property type="entry name" value="COF_2"/>
    <property type="match status" value="1"/>
</dbReference>
<dbReference type="PROSITE" id="PS00154">
    <property type="entry name" value="ATPASE_E1_E2"/>
    <property type="match status" value="1"/>
</dbReference>
<dbReference type="NCBIfam" id="TIGR01494">
    <property type="entry name" value="ATPase_P-type"/>
    <property type="match status" value="1"/>
</dbReference>
<evidence type="ECO:0000256" key="4">
    <source>
        <dbReference type="ARBA" id="ARBA00022692"/>
    </source>
</evidence>
<reference evidence="16" key="1">
    <citation type="submission" date="2023-04" db="EMBL/GenBank/DDBJ databases">
        <title>Phytophthora lilii NBRC 32176.</title>
        <authorList>
            <person name="Ichikawa N."/>
            <person name="Sato H."/>
            <person name="Tonouchi N."/>
        </authorList>
    </citation>
    <scope>NUCLEOTIDE SEQUENCE</scope>
    <source>
        <strain evidence="16">NBRC 32176</strain>
    </source>
</reference>
<evidence type="ECO:0000313" key="16">
    <source>
        <dbReference type="EMBL" id="GMF14313.1"/>
    </source>
</evidence>
<feature type="domain" description="Cation-transporting P-type ATPase N-terminal" evidence="15">
    <location>
        <begin position="156"/>
        <end position="208"/>
    </location>
</feature>
<dbReference type="NCBIfam" id="TIGR01657">
    <property type="entry name" value="P-ATPase-V"/>
    <property type="match status" value="1"/>
</dbReference>
<keyword evidence="5" id="KW-0479">Metal-binding</keyword>
<dbReference type="SUPFAM" id="SSF81660">
    <property type="entry name" value="Metal cation-transporting ATPase, ATP-binding domain N"/>
    <property type="match status" value="1"/>
</dbReference>
<protein>
    <submittedName>
        <fullName evidence="16">Unnamed protein product</fullName>
    </submittedName>
</protein>
<feature type="transmembrane region" description="Helical" evidence="13">
    <location>
        <begin position="1075"/>
        <end position="1095"/>
    </location>
</feature>
<dbReference type="Pfam" id="PF00122">
    <property type="entry name" value="E1-E2_ATPase"/>
    <property type="match status" value="1"/>
</dbReference>
<dbReference type="GO" id="GO:0019829">
    <property type="term" value="F:ATPase-coupled monoatomic cation transmembrane transporter activity"/>
    <property type="evidence" value="ECO:0007669"/>
    <property type="project" value="TreeGrafter"/>
</dbReference>
<comment type="subcellular location">
    <subcellularLocation>
        <location evidence="1">Membrane</location>
        <topology evidence="1">Multi-pass membrane protein</topology>
    </subcellularLocation>
</comment>
<keyword evidence="9" id="KW-1278">Translocase</keyword>
<feature type="transmembrane region" description="Helical" evidence="13">
    <location>
        <begin position="381"/>
        <end position="401"/>
    </location>
</feature>
<proteinExistence type="inferred from homology"/>
<evidence type="ECO:0000256" key="10">
    <source>
        <dbReference type="ARBA" id="ARBA00022989"/>
    </source>
</evidence>
<dbReference type="GO" id="GO:0046872">
    <property type="term" value="F:metal ion binding"/>
    <property type="evidence" value="ECO:0007669"/>
    <property type="project" value="UniProtKB-KW"/>
</dbReference>
<dbReference type="InterPro" id="IPR023214">
    <property type="entry name" value="HAD_sf"/>
</dbReference>
<dbReference type="SFLD" id="SFLDG00002">
    <property type="entry name" value="C1.7:_P-type_atpase_like"/>
    <property type="match status" value="1"/>
</dbReference>
<dbReference type="InterPro" id="IPR001757">
    <property type="entry name" value="P_typ_ATPase"/>
</dbReference>
<dbReference type="OrthoDB" id="48943at2759"/>
<accession>A0A9W6TJ09</accession>
<dbReference type="EMBL" id="BSXW01000194">
    <property type="protein sequence ID" value="GMF14313.1"/>
    <property type="molecule type" value="Genomic_DNA"/>
</dbReference>
<dbReference type="InterPro" id="IPR044492">
    <property type="entry name" value="P_typ_ATPase_HD_dom"/>
</dbReference>
<feature type="transmembrane region" description="Helical" evidence="13">
    <location>
        <begin position="42"/>
        <end position="63"/>
    </location>
</feature>
<feature type="transmembrane region" description="Helical" evidence="13">
    <location>
        <begin position="215"/>
        <end position="234"/>
    </location>
</feature>
<dbReference type="SFLD" id="SFLDF00027">
    <property type="entry name" value="p-type_atpase"/>
    <property type="match status" value="1"/>
</dbReference>
<dbReference type="Pfam" id="PF00690">
    <property type="entry name" value="Cation_ATPase_N"/>
    <property type="match status" value="1"/>
</dbReference>
<feature type="transmembrane region" description="Helical" evidence="13">
    <location>
        <begin position="937"/>
        <end position="959"/>
    </location>
</feature>
<dbReference type="AlphaFoldDB" id="A0A9W6TJ09"/>
<gene>
    <name evidence="16" type="ORF">Plil01_000468200</name>
</gene>
<evidence type="ECO:0000256" key="6">
    <source>
        <dbReference type="ARBA" id="ARBA00022741"/>
    </source>
</evidence>
<evidence type="ECO:0000256" key="12">
    <source>
        <dbReference type="ARBA" id="ARBA00049360"/>
    </source>
</evidence>
<feature type="transmembrane region" description="Helical" evidence="13">
    <location>
        <begin position="421"/>
        <end position="440"/>
    </location>
</feature>
<dbReference type="SUPFAM" id="SSF56784">
    <property type="entry name" value="HAD-like"/>
    <property type="match status" value="1"/>
</dbReference>
<dbReference type="Gene3D" id="1.20.1110.10">
    <property type="entry name" value="Calcium-transporting ATPase, transmembrane domain"/>
    <property type="match status" value="1"/>
</dbReference>
<keyword evidence="8" id="KW-0460">Magnesium</keyword>
<feature type="transmembrane region" description="Helical" evidence="13">
    <location>
        <begin position="1037"/>
        <end position="1055"/>
    </location>
</feature>
<feature type="transmembrane region" description="Helical" evidence="13">
    <location>
        <begin position="1007"/>
        <end position="1025"/>
    </location>
</feature>
<dbReference type="InterPro" id="IPR059000">
    <property type="entry name" value="ATPase_P-type_domA"/>
</dbReference>
<evidence type="ECO:0000256" key="7">
    <source>
        <dbReference type="ARBA" id="ARBA00022840"/>
    </source>
</evidence>
<dbReference type="Proteomes" id="UP001165083">
    <property type="component" value="Unassembled WGS sequence"/>
</dbReference>
<keyword evidence="10 13" id="KW-1133">Transmembrane helix</keyword>
<keyword evidence="11 13" id="KW-0472">Membrane</keyword>
<dbReference type="InterPro" id="IPR018303">
    <property type="entry name" value="ATPase_P-typ_P_site"/>
</dbReference>
<dbReference type="InterPro" id="IPR023298">
    <property type="entry name" value="ATPase_P-typ_TM_dom_sf"/>
</dbReference>
<evidence type="ECO:0000256" key="1">
    <source>
        <dbReference type="ARBA" id="ARBA00004141"/>
    </source>
</evidence>
<dbReference type="GO" id="GO:0005524">
    <property type="term" value="F:ATP binding"/>
    <property type="evidence" value="ECO:0007669"/>
    <property type="project" value="UniProtKB-KW"/>
</dbReference>
<dbReference type="Pfam" id="PF13246">
    <property type="entry name" value="Cation_ATPase"/>
    <property type="match status" value="1"/>
</dbReference>
<keyword evidence="3" id="KW-0597">Phosphoprotein</keyword>
<dbReference type="GO" id="GO:0016887">
    <property type="term" value="F:ATP hydrolysis activity"/>
    <property type="evidence" value="ECO:0007669"/>
    <property type="project" value="InterPro"/>
</dbReference>
<dbReference type="Gene3D" id="2.70.150.10">
    <property type="entry name" value="Calcium-transporting ATPase, cytoplasmic transduction domain A"/>
    <property type="match status" value="1"/>
</dbReference>